<proteinExistence type="predicted"/>
<keyword evidence="2" id="KW-1185">Reference proteome</keyword>
<dbReference type="InterPro" id="IPR012902">
    <property type="entry name" value="N_methyl_site"/>
</dbReference>
<dbReference type="NCBIfam" id="TIGR02532">
    <property type="entry name" value="IV_pilin_GFxxxE"/>
    <property type="match status" value="1"/>
</dbReference>
<dbReference type="InterPro" id="IPR045584">
    <property type="entry name" value="Pilin-like"/>
</dbReference>
<accession>A0A974PQT5</accession>
<gene>
    <name evidence="1" type="ORF">EZH22_06915</name>
</gene>
<dbReference type="Pfam" id="PF07963">
    <property type="entry name" value="N_methyl"/>
    <property type="match status" value="1"/>
</dbReference>
<evidence type="ECO:0000313" key="2">
    <source>
        <dbReference type="Proteomes" id="UP000596427"/>
    </source>
</evidence>
<dbReference type="SUPFAM" id="SSF54523">
    <property type="entry name" value="Pili subunits"/>
    <property type="match status" value="1"/>
</dbReference>
<reference evidence="1 2" key="1">
    <citation type="submission" date="2020-10" db="EMBL/GenBank/DDBJ databases">
        <title>Degradation of 1,4-Dioxane by Xanthobacter sp. YN2, via a Novel Group-2 Soluble Di-Iron Monooxygenase.</title>
        <authorList>
            <person name="Ma F."/>
            <person name="Wang Y."/>
            <person name="Yang J."/>
            <person name="Guo H."/>
            <person name="Su D."/>
            <person name="Yu L."/>
        </authorList>
    </citation>
    <scope>NUCLEOTIDE SEQUENCE [LARGE SCALE GENOMIC DNA]</scope>
    <source>
        <strain evidence="1 2">YN2</strain>
    </source>
</reference>
<name>A0A974PQT5_9HYPH</name>
<dbReference type="RefSeq" id="WP_203194979.1">
    <property type="nucleotide sequence ID" value="NZ_CP063362.1"/>
</dbReference>
<dbReference type="Proteomes" id="UP000596427">
    <property type="component" value="Chromosome"/>
</dbReference>
<protein>
    <submittedName>
        <fullName evidence="1">Prepilin-type N-terminal cleavage/methylation domain-containing protein</fullName>
    </submittedName>
</protein>
<dbReference type="PROSITE" id="PS00409">
    <property type="entry name" value="PROKAR_NTER_METHYL"/>
    <property type="match status" value="1"/>
</dbReference>
<dbReference type="EMBL" id="CP063362">
    <property type="protein sequence ID" value="QRG08067.1"/>
    <property type="molecule type" value="Genomic_DNA"/>
</dbReference>
<dbReference type="KEGG" id="xdi:EZH22_06915"/>
<sequence length="241" mass="24744">MRVVPRSRRATAGFTLVEVLVALVLAGLVVGAVAMVTAQWLPQWRRGFARVEAGELLALAVDRLAADIAAAEFVPASLDSRRPLFEGSASAVTFVRTAFGPNAGPGLEIVAFAAADEARGAGLVRRTAAFVPRLAEAGAPPFGPPVGLLAAAYRASFSFSGRDGVWIDRWTGADVLPRAVRIVVRDTRTGRVLDASTAVVIRAELPAACAGEETLRICGKAQPIGATAPGDGAAAGPGGPP</sequence>
<dbReference type="AlphaFoldDB" id="A0A974PQT5"/>
<organism evidence="1 2">
    <name type="scientific">Xanthobacter dioxanivorans</name>
    <dbReference type="NCBI Taxonomy" id="2528964"/>
    <lineage>
        <taxon>Bacteria</taxon>
        <taxon>Pseudomonadati</taxon>
        <taxon>Pseudomonadota</taxon>
        <taxon>Alphaproteobacteria</taxon>
        <taxon>Hyphomicrobiales</taxon>
        <taxon>Xanthobacteraceae</taxon>
        <taxon>Xanthobacter</taxon>
    </lineage>
</organism>
<evidence type="ECO:0000313" key="1">
    <source>
        <dbReference type="EMBL" id="QRG08067.1"/>
    </source>
</evidence>